<evidence type="ECO:0000313" key="2">
    <source>
        <dbReference type="EMBL" id="RCH98054.1"/>
    </source>
</evidence>
<name>A0A367K755_RHIST</name>
<feature type="region of interest" description="Disordered" evidence="1">
    <location>
        <begin position="297"/>
        <end position="316"/>
    </location>
</feature>
<sequence length="421" mass="48841">MSNSINKPINNFVDRISEIESRIQIDLGKITQLEQEIIQADSAKEIQRLRHFLVARQEVVNQLYEERDLLKAGKEEAGQWSINRSRLPLFQWYNSDGDDVVVEKSQTMFGSPAEALEYFEWAIKPPAADENYLDEVWAYYVEDCMGSEQLSWYRRIFVVSVGGVTGVAWMTFKNAFLDRYSQMYEPLRKLLEYTHIRMDPLRETIDDYIRRFQTTRTSAKQADDKMSAALFIESLPEAIKRKAKDIIKVDPEVDFLVLCGTAESLARHAADCVSTGKEVISQPYVCKFFKEKNIHSMSRPVPESQPEPSGHKRIRDTDYRSEFSSWTRSRDTDHYESRKSGKLRGISPNSANGRSMSRRGYKNVKNNRGGSSTTHYAREDHYGHNPSIYHNDKHGENEEELKRKMEEYRSLVNELENKISS</sequence>
<feature type="compositionally biased region" description="Polar residues" evidence="1">
    <location>
        <begin position="364"/>
        <end position="375"/>
    </location>
</feature>
<feature type="compositionally biased region" description="Basic and acidic residues" evidence="1">
    <location>
        <begin position="390"/>
        <end position="400"/>
    </location>
</feature>
<dbReference type="Proteomes" id="UP000253551">
    <property type="component" value="Unassembled WGS sequence"/>
</dbReference>
<keyword evidence="3" id="KW-1185">Reference proteome</keyword>
<comment type="caution">
    <text evidence="2">The sequence shown here is derived from an EMBL/GenBank/DDBJ whole genome shotgun (WGS) entry which is preliminary data.</text>
</comment>
<dbReference type="EMBL" id="PJQM01002112">
    <property type="protein sequence ID" value="RCH98054.1"/>
    <property type="molecule type" value="Genomic_DNA"/>
</dbReference>
<accession>A0A367K755</accession>
<gene>
    <name evidence="2" type="ORF">CU098_007215</name>
</gene>
<reference evidence="2 3" key="1">
    <citation type="journal article" date="2018" name="G3 (Bethesda)">
        <title>Phylogenetic and Phylogenomic Definition of Rhizopus Species.</title>
        <authorList>
            <person name="Gryganskyi A.P."/>
            <person name="Golan J."/>
            <person name="Dolatabadi S."/>
            <person name="Mondo S."/>
            <person name="Robb S."/>
            <person name="Idnurm A."/>
            <person name="Muszewska A."/>
            <person name="Steczkiewicz K."/>
            <person name="Masonjones S."/>
            <person name="Liao H.L."/>
            <person name="Gajdeczka M.T."/>
            <person name="Anike F."/>
            <person name="Vuek A."/>
            <person name="Anishchenko I.M."/>
            <person name="Voigt K."/>
            <person name="de Hoog G.S."/>
            <person name="Smith M.E."/>
            <person name="Heitman J."/>
            <person name="Vilgalys R."/>
            <person name="Stajich J.E."/>
        </authorList>
    </citation>
    <scope>NUCLEOTIDE SEQUENCE [LARGE SCALE GENOMIC DNA]</scope>
    <source>
        <strain evidence="2 3">LSU 92-RS-03</strain>
    </source>
</reference>
<evidence type="ECO:0000256" key="1">
    <source>
        <dbReference type="SAM" id="MobiDB-lite"/>
    </source>
</evidence>
<organism evidence="2 3">
    <name type="scientific">Rhizopus stolonifer</name>
    <name type="common">Rhizopus nigricans</name>
    <dbReference type="NCBI Taxonomy" id="4846"/>
    <lineage>
        <taxon>Eukaryota</taxon>
        <taxon>Fungi</taxon>
        <taxon>Fungi incertae sedis</taxon>
        <taxon>Mucoromycota</taxon>
        <taxon>Mucoromycotina</taxon>
        <taxon>Mucoromycetes</taxon>
        <taxon>Mucorales</taxon>
        <taxon>Mucorineae</taxon>
        <taxon>Rhizopodaceae</taxon>
        <taxon>Rhizopus</taxon>
    </lineage>
</organism>
<dbReference type="AlphaFoldDB" id="A0A367K755"/>
<protein>
    <recommendedName>
        <fullName evidence="4">Retrotransposon gag domain-containing protein</fullName>
    </recommendedName>
</protein>
<evidence type="ECO:0008006" key="4">
    <source>
        <dbReference type="Google" id="ProtNLM"/>
    </source>
</evidence>
<evidence type="ECO:0000313" key="3">
    <source>
        <dbReference type="Proteomes" id="UP000253551"/>
    </source>
</evidence>
<feature type="region of interest" description="Disordered" evidence="1">
    <location>
        <begin position="322"/>
        <end position="400"/>
    </location>
</feature>
<proteinExistence type="predicted"/>
<feature type="compositionally biased region" description="Basic and acidic residues" evidence="1">
    <location>
        <begin position="328"/>
        <end position="339"/>
    </location>
</feature>